<dbReference type="FunFam" id="1.50.10.130:FF:000001">
    <property type="entry name" value="Isoprene synthase, chloroplastic"/>
    <property type="match status" value="1"/>
</dbReference>
<keyword evidence="3" id="KW-0460">Magnesium</keyword>
<name>A0AA88VLR7_9ASTE</name>
<keyword evidence="7" id="KW-1185">Reference proteome</keyword>
<sequence length="599" mass="68110">MACVKFSIVSSPSRSWTASGAGVSINASSLLINRCSSARSRTCMCMPLSTSAPSTATAPSVQGYDALLKYLRPPVMLPPEVDDSARLMELLEGTQRALQRSSEPRGTMMLIDTLQRLGIAYHFEEDIAALLEKFSDGNLGDEDLFTTALHFRLLRHNGHQIRTDVFRKFMDKNGEFKESLSEDTVGLLSLYEASYLGANGEDVLSQAMEFSKIHLKKAVPVMAPQLRRQVLQSFELPRHLRMARLEARRYIEEYSNESDHSSALLELAMLDYNKVQALHQMELAEISRWWKHLGLVDKLSFARDRPLECFLWTVGLLPEPKYSGCRIELAKNIAILLVIDDIFDTHGSFSDLVLFTDAIRRWDLNAMEQLPEYMKICYMALYNTTNEVSYKVLKEHGWSVRSYLQKTSGLITLYLELSQWIDMIEGFMLEAEWLNNGYIPNLEDYVENGVTTAGTYMALVHVFFIIGKGVTDENVKLLVKPYPKLFSCSGRILRLWDDLGTAKEEQERGDVASSIQLFMQENDIKSEDEARKQIIQLINGLWKELNGELIAPNALPLPIIKTAFNMSRTSQVVYQHDEDSYFSSVDNYVQSLFFTPVEL</sequence>
<dbReference type="InterPro" id="IPR050148">
    <property type="entry name" value="Terpene_synthase-like"/>
</dbReference>
<evidence type="ECO:0000256" key="2">
    <source>
        <dbReference type="ARBA" id="ARBA00022723"/>
    </source>
</evidence>
<evidence type="ECO:0000313" key="7">
    <source>
        <dbReference type="Proteomes" id="UP001188597"/>
    </source>
</evidence>
<dbReference type="SFLD" id="SFLDG01019">
    <property type="entry name" value="Terpene_Cyclase_Like_1_C_Termi"/>
    <property type="match status" value="1"/>
</dbReference>
<organism evidence="6 7">
    <name type="scientific">Escallonia herrerae</name>
    <dbReference type="NCBI Taxonomy" id="1293975"/>
    <lineage>
        <taxon>Eukaryota</taxon>
        <taxon>Viridiplantae</taxon>
        <taxon>Streptophyta</taxon>
        <taxon>Embryophyta</taxon>
        <taxon>Tracheophyta</taxon>
        <taxon>Spermatophyta</taxon>
        <taxon>Magnoliopsida</taxon>
        <taxon>eudicotyledons</taxon>
        <taxon>Gunneridae</taxon>
        <taxon>Pentapetalae</taxon>
        <taxon>asterids</taxon>
        <taxon>campanulids</taxon>
        <taxon>Escalloniales</taxon>
        <taxon>Escalloniaceae</taxon>
        <taxon>Escallonia</taxon>
    </lineage>
</organism>
<dbReference type="SUPFAM" id="SSF48576">
    <property type="entry name" value="Terpenoid synthases"/>
    <property type="match status" value="1"/>
</dbReference>
<dbReference type="SFLD" id="SFLDS00005">
    <property type="entry name" value="Isoprenoid_Synthase_Type_I"/>
    <property type="match status" value="1"/>
</dbReference>
<evidence type="ECO:0008006" key="8">
    <source>
        <dbReference type="Google" id="ProtNLM"/>
    </source>
</evidence>
<gene>
    <name evidence="6" type="ORF">RJ639_011736</name>
</gene>
<dbReference type="EMBL" id="JAVXUP010001555">
    <property type="protein sequence ID" value="KAK3010328.1"/>
    <property type="molecule type" value="Genomic_DNA"/>
</dbReference>
<dbReference type="GO" id="GO:0000287">
    <property type="term" value="F:magnesium ion binding"/>
    <property type="evidence" value="ECO:0007669"/>
    <property type="project" value="InterPro"/>
</dbReference>
<reference evidence="6" key="1">
    <citation type="submission" date="2022-12" db="EMBL/GenBank/DDBJ databases">
        <title>Draft genome assemblies for two species of Escallonia (Escalloniales).</title>
        <authorList>
            <person name="Chanderbali A."/>
            <person name="Dervinis C."/>
            <person name="Anghel I."/>
            <person name="Soltis D."/>
            <person name="Soltis P."/>
            <person name="Zapata F."/>
        </authorList>
    </citation>
    <scope>NUCLEOTIDE SEQUENCE</scope>
    <source>
        <strain evidence="6">UCBG64.0493</strain>
        <tissue evidence="6">Leaf</tissue>
    </source>
</reference>
<dbReference type="FunFam" id="1.10.600.10:FF:000007">
    <property type="entry name" value="Isoprene synthase, chloroplastic"/>
    <property type="match status" value="1"/>
</dbReference>
<dbReference type="Gene3D" id="1.10.600.10">
    <property type="entry name" value="Farnesyl Diphosphate Synthase"/>
    <property type="match status" value="1"/>
</dbReference>
<dbReference type="InterPro" id="IPR005630">
    <property type="entry name" value="Terpene_synthase_metal-bd"/>
</dbReference>
<accession>A0AA88VLR7</accession>
<comment type="cofactor">
    <cofactor evidence="1">
        <name>Mg(2+)</name>
        <dbReference type="ChEBI" id="CHEBI:18420"/>
    </cofactor>
</comment>
<dbReference type="InterPro" id="IPR001906">
    <property type="entry name" value="Terpene_synth_N"/>
</dbReference>
<dbReference type="GO" id="GO:0016102">
    <property type="term" value="P:diterpenoid biosynthetic process"/>
    <property type="evidence" value="ECO:0007669"/>
    <property type="project" value="InterPro"/>
</dbReference>
<keyword evidence="2" id="KW-0479">Metal-binding</keyword>
<dbReference type="InterPro" id="IPR034741">
    <property type="entry name" value="Terpene_cyclase-like_1_C"/>
</dbReference>
<dbReference type="Gene3D" id="1.50.10.130">
    <property type="entry name" value="Terpene synthase, N-terminal domain"/>
    <property type="match status" value="1"/>
</dbReference>
<dbReference type="InterPro" id="IPR008930">
    <property type="entry name" value="Terpenoid_cyclase/PrenylTrfase"/>
</dbReference>
<dbReference type="Pfam" id="PF01397">
    <property type="entry name" value="Terpene_synth"/>
    <property type="match status" value="1"/>
</dbReference>
<dbReference type="GO" id="GO:0010333">
    <property type="term" value="F:terpene synthase activity"/>
    <property type="evidence" value="ECO:0007669"/>
    <property type="project" value="InterPro"/>
</dbReference>
<dbReference type="InterPro" id="IPR008949">
    <property type="entry name" value="Isoprenoid_synthase_dom_sf"/>
</dbReference>
<dbReference type="InterPro" id="IPR044814">
    <property type="entry name" value="Terpene_cyclase_plant_C1"/>
</dbReference>
<dbReference type="Proteomes" id="UP001188597">
    <property type="component" value="Unassembled WGS sequence"/>
</dbReference>
<dbReference type="AlphaFoldDB" id="A0AA88VLR7"/>
<evidence type="ECO:0000259" key="5">
    <source>
        <dbReference type="Pfam" id="PF03936"/>
    </source>
</evidence>
<dbReference type="SUPFAM" id="SSF48239">
    <property type="entry name" value="Terpenoid cyclases/Protein prenyltransferases"/>
    <property type="match status" value="1"/>
</dbReference>
<comment type="caution">
    <text evidence="6">The sequence shown here is derived from an EMBL/GenBank/DDBJ whole genome shotgun (WGS) entry which is preliminary data.</text>
</comment>
<evidence type="ECO:0000256" key="3">
    <source>
        <dbReference type="ARBA" id="ARBA00022842"/>
    </source>
</evidence>
<dbReference type="InterPro" id="IPR036965">
    <property type="entry name" value="Terpene_synth_N_sf"/>
</dbReference>
<evidence type="ECO:0000259" key="4">
    <source>
        <dbReference type="Pfam" id="PF01397"/>
    </source>
</evidence>
<feature type="domain" description="Terpene synthase N-terminal" evidence="4">
    <location>
        <begin position="96"/>
        <end position="230"/>
    </location>
</feature>
<protein>
    <recommendedName>
        <fullName evidence="8">Geraniol synthase</fullName>
    </recommendedName>
</protein>
<dbReference type="CDD" id="cd00684">
    <property type="entry name" value="Terpene_cyclase_plant_C1"/>
    <property type="match status" value="1"/>
</dbReference>
<dbReference type="PANTHER" id="PTHR31225:SF137">
    <property type="entry name" value="TERPENE SYNTHASE 11-RELATED"/>
    <property type="match status" value="1"/>
</dbReference>
<proteinExistence type="predicted"/>
<evidence type="ECO:0000256" key="1">
    <source>
        <dbReference type="ARBA" id="ARBA00001946"/>
    </source>
</evidence>
<dbReference type="Pfam" id="PF03936">
    <property type="entry name" value="Terpene_synth_C"/>
    <property type="match status" value="1"/>
</dbReference>
<evidence type="ECO:0000313" key="6">
    <source>
        <dbReference type="EMBL" id="KAK3010328.1"/>
    </source>
</evidence>
<feature type="domain" description="Terpene synthase metal-binding" evidence="5">
    <location>
        <begin position="291"/>
        <end position="544"/>
    </location>
</feature>
<dbReference type="PANTHER" id="PTHR31225">
    <property type="entry name" value="OS04G0344100 PROTEIN-RELATED"/>
    <property type="match status" value="1"/>
</dbReference>